<dbReference type="CDD" id="cd04301">
    <property type="entry name" value="NAT_SF"/>
    <property type="match status" value="1"/>
</dbReference>
<dbReference type="EMBL" id="SRRZ01000034">
    <property type="protein sequence ID" value="NQE34559.1"/>
    <property type="molecule type" value="Genomic_DNA"/>
</dbReference>
<accession>A0ABX2CVW6</accession>
<dbReference type="Proteomes" id="UP000702425">
    <property type="component" value="Unassembled WGS sequence"/>
</dbReference>
<dbReference type="InterPro" id="IPR000182">
    <property type="entry name" value="GNAT_dom"/>
</dbReference>
<dbReference type="PANTHER" id="PTHR10545">
    <property type="entry name" value="DIAMINE N-ACETYLTRANSFERASE"/>
    <property type="match status" value="1"/>
</dbReference>
<protein>
    <recommendedName>
        <fullName evidence="3">N-acetyltransferase domain-containing protein</fullName>
    </recommendedName>
</protein>
<proteinExistence type="predicted"/>
<reference evidence="4 5" key="1">
    <citation type="journal article" date="2020" name="Sci. Rep.">
        <title>A novel cyanobacterial geosmin producer, revising GeoA distribution and dispersion patterns in Bacteria.</title>
        <authorList>
            <person name="Churro C."/>
            <person name="Semedo-Aguiar A.P."/>
            <person name="Silva A.D."/>
            <person name="Pereira-Leal J.B."/>
            <person name="Leite R.B."/>
        </authorList>
    </citation>
    <scope>NUCLEOTIDE SEQUENCE [LARGE SCALE GENOMIC DNA]</scope>
    <source>
        <strain evidence="4 5">IPMA8</strain>
    </source>
</reference>
<dbReference type="InterPro" id="IPR051016">
    <property type="entry name" value="Diverse_Substrate_AcTransf"/>
</dbReference>
<dbReference type="SUPFAM" id="SSF55729">
    <property type="entry name" value="Acyl-CoA N-acyltransferases (Nat)"/>
    <property type="match status" value="1"/>
</dbReference>
<evidence type="ECO:0000259" key="3">
    <source>
        <dbReference type="PROSITE" id="PS51186"/>
    </source>
</evidence>
<keyword evidence="1" id="KW-0808">Transferase</keyword>
<organism evidence="4 5">
    <name type="scientific">Microcoleus asticus IPMA8</name>
    <dbReference type="NCBI Taxonomy" id="2563858"/>
    <lineage>
        <taxon>Bacteria</taxon>
        <taxon>Bacillati</taxon>
        <taxon>Cyanobacteriota</taxon>
        <taxon>Cyanophyceae</taxon>
        <taxon>Oscillatoriophycideae</taxon>
        <taxon>Oscillatoriales</taxon>
        <taxon>Microcoleaceae</taxon>
        <taxon>Microcoleus</taxon>
        <taxon>Microcoleus asticus</taxon>
    </lineage>
</organism>
<evidence type="ECO:0000256" key="2">
    <source>
        <dbReference type="ARBA" id="ARBA00023315"/>
    </source>
</evidence>
<dbReference type="PROSITE" id="PS51186">
    <property type="entry name" value="GNAT"/>
    <property type="match status" value="1"/>
</dbReference>
<evidence type="ECO:0000313" key="4">
    <source>
        <dbReference type="EMBL" id="NQE34559.1"/>
    </source>
</evidence>
<keyword evidence="2" id="KW-0012">Acyltransferase</keyword>
<dbReference type="PANTHER" id="PTHR10545:SF29">
    <property type="entry name" value="GH14572P-RELATED"/>
    <property type="match status" value="1"/>
</dbReference>
<gene>
    <name evidence="4" type="ORF">E5S67_02286</name>
</gene>
<evidence type="ECO:0000256" key="1">
    <source>
        <dbReference type="ARBA" id="ARBA00022679"/>
    </source>
</evidence>
<dbReference type="InterPro" id="IPR016181">
    <property type="entry name" value="Acyl_CoA_acyltransferase"/>
</dbReference>
<dbReference type="Gene3D" id="3.40.630.30">
    <property type="match status" value="1"/>
</dbReference>
<sequence>MANLDIKIREAELADLELIVDFISQKSEFDGCKNLLAATADKLQQTLFCQPPLVRVLLAEVAGTAVGFALFYSSYSSLLTQPCLWLDDLFVQAPMRGRGVGTALLKYLAQIAESRNCGRMEWTVNIANAPGIAFYEKQGARILENIRVCRIDGDAIGLLAGQ</sequence>
<feature type="domain" description="N-acetyltransferase" evidence="3">
    <location>
        <begin position="6"/>
        <end position="162"/>
    </location>
</feature>
<dbReference type="Pfam" id="PF00583">
    <property type="entry name" value="Acetyltransf_1"/>
    <property type="match status" value="1"/>
</dbReference>
<dbReference type="RefSeq" id="WP_172187214.1">
    <property type="nucleotide sequence ID" value="NZ_CAWPPK010000246.1"/>
</dbReference>
<evidence type="ECO:0000313" key="5">
    <source>
        <dbReference type="Proteomes" id="UP000702425"/>
    </source>
</evidence>
<keyword evidence="5" id="KW-1185">Reference proteome</keyword>
<name>A0ABX2CVW6_9CYAN</name>
<comment type="caution">
    <text evidence="4">The sequence shown here is derived from an EMBL/GenBank/DDBJ whole genome shotgun (WGS) entry which is preliminary data.</text>
</comment>